<feature type="domain" description="Alpha-L-rhamnosidase six-hairpin glycosidase" evidence="6">
    <location>
        <begin position="460"/>
        <end position="788"/>
    </location>
</feature>
<dbReference type="Proteomes" id="UP001501411">
    <property type="component" value="Unassembled WGS sequence"/>
</dbReference>
<dbReference type="EMBL" id="BAABIQ010000041">
    <property type="protein sequence ID" value="GAA4800660.1"/>
    <property type="molecule type" value="Genomic_DNA"/>
</dbReference>
<comment type="caution">
    <text evidence="8">The sequence shown here is derived from an EMBL/GenBank/DDBJ whole genome shotgun (WGS) entry which is preliminary data.</text>
</comment>
<evidence type="ECO:0000259" key="7">
    <source>
        <dbReference type="Pfam" id="PF17390"/>
    </source>
</evidence>
<dbReference type="PANTHER" id="PTHR33307:SF6">
    <property type="entry name" value="ALPHA-RHAMNOSIDASE (EUROFUNG)-RELATED"/>
    <property type="match status" value="1"/>
</dbReference>
<dbReference type="Gene3D" id="1.50.10.10">
    <property type="match status" value="1"/>
</dbReference>
<dbReference type="Pfam" id="PF08531">
    <property type="entry name" value="Bac_rhamnosid_N"/>
    <property type="match status" value="1"/>
</dbReference>
<dbReference type="InterPro" id="IPR035398">
    <property type="entry name" value="Bac_rhamnosid_C"/>
</dbReference>
<dbReference type="Gene3D" id="2.60.40.10">
    <property type="entry name" value="Immunoglobulins"/>
    <property type="match status" value="1"/>
</dbReference>
<dbReference type="InterPro" id="IPR016007">
    <property type="entry name" value="Alpha_rhamnosid"/>
</dbReference>
<evidence type="ECO:0000259" key="5">
    <source>
        <dbReference type="Pfam" id="PF08531"/>
    </source>
</evidence>
<dbReference type="InterPro" id="IPR013783">
    <property type="entry name" value="Ig-like_fold"/>
</dbReference>
<dbReference type="Pfam" id="PF17389">
    <property type="entry name" value="Bac_rhamnosid6H"/>
    <property type="match status" value="1"/>
</dbReference>
<dbReference type="Gene3D" id="2.60.120.260">
    <property type="entry name" value="Galactose-binding domain-like"/>
    <property type="match status" value="2"/>
</dbReference>
<feature type="domain" description="Alpha-L-rhamnosidase concanavalin-like" evidence="4">
    <location>
        <begin position="340"/>
        <end position="454"/>
    </location>
</feature>
<name>A0ABP9BUJ5_9SPHI</name>
<reference evidence="9" key="1">
    <citation type="journal article" date="2019" name="Int. J. Syst. Evol. Microbiol.">
        <title>The Global Catalogue of Microorganisms (GCM) 10K type strain sequencing project: providing services to taxonomists for standard genome sequencing and annotation.</title>
        <authorList>
            <consortium name="The Broad Institute Genomics Platform"/>
            <consortium name="The Broad Institute Genome Sequencing Center for Infectious Disease"/>
            <person name="Wu L."/>
            <person name="Ma J."/>
        </authorList>
    </citation>
    <scope>NUCLEOTIDE SEQUENCE [LARGE SCALE GENOMIC DNA]</scope>
    <source>
        <strain evidence="9">JCM 18200</strain>
    </source>
</reference>
<sequence length="899" mass="100760">MGSTIRPDELTCEYLKKPLGLDVHLPRFSWTLAADKRDQQQMAYELIVADNLEAIQKKKGTVWSTGKVVSEQNIQVVYKGKPLQSFTRYYWCVRVYDKQGKVSDWSEPEWFETAMLASSDWTGQWIGDGSKQFTRDENFYGDDPMPLFRKSFHVSKNMVSARLYVSGLGYYEAYLNGSKIGDHVLDPGWTTYDKQVLYSVYDISKQLSKGDNVIGFMLGNGWYNPLPLRFWGNINMRDALETGRPKVKAMLRLTYRDGTVKTIATGGDWQTAPGPVIRNNIYLGEHDDGRRYDPDWCTVSASSNGWKQAVEVEGPAGVLTAQRQPPIRVTKRIKPVRIRETSPGTFVADMGQNFAGVVGIRVKGPAGTKIVLRYGEDVYPDGNVNVMTTVAGQIKQGNGGPGAPPVAWQEDSYILNGKGVETWAPRFTFHGFRYVEIKGWPGKPTVEDIEGLRMNTDLAEKGQFASSNALFNQLQENIRWTFMSNVFSTISDCPGRERLPYGGDILCTAETFMYNYGMANFYAKIIRDFANEQRTLGGITETAPFVGIADAGPGDQSGPLGFQLGFSYIIKKMYDFYGDKRIVEENYEAVRKQVEFLRTRATQHLLDTDLGDHESLAEKSIPLTASIFYYQQVCLLTDMATILGKGNDATLYANLAKAIKKAIIQKFAQGKGQFGKNTQSDLLFGLWSGVVDTANDEGLWKTLMDAFEEKKGHLSTGIFGTKMLFDVLRSADEYEMAYRIANQRDFPGWGYMVAHGATTLWETWKASDNTFSKNHPMFGSIGEWFFRSLVGINEAAPGFKKIIIKPQPAGDLCHAKGSFQSVYGRIGSAWNINEKGFNLEVEIPVNTTAEVWVPLAYGKEVIENGTPLKDVPELRFLRNERGYAVIAMGSGHYRFATMK</sequence>
<keyword evidence="9" id="KW-1185">Reference proteome</keyword>
<dbReference type="InterPro" id="IPR035396">
    <property type="entry name" value="Bac_rhamnosid6H"/>
</dbReference>
<feature type="domain" description="Alpha-L-rhamnosidase C-terminal" evidence="7">
    <location>
        <begin position="791"/>
        <end position="860"/>
    </location>
</feature>
<dbReference type="Gene3D" id="2.60.420.10">
    <property type="entry name" value="Maltose phosphorylase, domain 3"/>
    <property type="match status" value="1"/>
</dbReference>
<dbReference type="EC" id="3.2.1.40" evidence="2"/>
<protein>
    <recommendedName>
        <fullName evidence="2">alpha-L-rhamnosidase</fullName>
        <ecNumber evidence="2">3.2.1.40</ecNumber>
    </recommendedName>
</protein>
<dbReference type="Pfam" id="PF17390">
    <property type="entry name" value="Bac_rhamnosid_C"/>
    <property type="match status" value="1"/>
</dbReference>
<dbReference type="PIRSF" id="PIRSF010631">
    <property type="entry name" value="A-rhamnsds"/>
    <property type="match status" value="1"/>
</dbReference>
<gene>
    <name evidence="8" type="ORF">GCM10023231_31810</name>
</gene>
<dbReference type="SUPFAM" id="SSF48208">
    <property type="entry name" value="Six-hairpin glycosidases"/>
    <property type="match status" value="1"/>
</dbReference>
<dbReference type="Pfam" id="PF25788">
    <property type="entry name" value="Ig_Rha78A_N"/>
    <property type="match status" value="1"/>
</dbReference>
<dbReference type="InterPro" id="IPR008902">
    <property type="entry name" value="Rhamnosid_concanavalin"/>
</dbReference>
<evidence type="ECO:0000313" key="9">
    <source>
        <dbReference type="Proteomes" id="UP001501411"/>
    </source>
</evidence>
<dbReference type="InterPro" id="IPR012341">
    <property type="entry name" value="6hp_glycosidase-like_sf"/>
</dbReference>
<proteinExistence type="predicted"/>
<keyword evidence="3 8" id="KW-0378">Hydrolase</keyword>
<evidence type="ECO:0000259" key="4">
    <source>
        <dbReference type="Pfam" id="PF05592"/>
    </source>
</evidence>
<comment type="catalytic activity">
    <reaction evidence="1">
        <text>Hydrolysis of terminal non-reducing alpha-L-rhamnose residues in alpha-L-rhamnosides.</text>
        <dbReference type="EC" id="3.2.1.40"/>
    </reaction>
</comment>
<dbReference type="GO" id="GO:0016787">
    <property type="term" value="F:hydrolase activity"/>
    <property type="evidence" value="ECO:0007669"/>
    <property type="project" value="UniProtKB-KW"/>
</dbReference>
<organism evidence="8 9">
    <name type="scientific">Olivibacter ginsenosidimutans</name>
    <dbReference type="NCBI Taxonomy" id="1176537"/>
    <lineage>
        <taxon>Bacteria</taxon>
        <taxon>Pseudomonadati</taxon>
        <taxon>Bacteroidota</taxon>
        <taxon>Sphingobacteriia</taxon>
        <taxon>Sphingobacteriales</taxon>
        <taxon>Sphingobacteriaceae</taxon>
        <taxon>Olivibacter</taxon>
    </lineage>
</organism>
<dbReference type="PANTHER" id="PTHR33307">
    <property type="entry name" value="ALPHA-RHAMNOSIDASE (EUROFUNG)"/>
    <property type="match status" value="1"/>
</dbReference>
<evidence type="ECO:0000256" key="2">
    <source>
        <dbReference type="ARBA" id="ARBA00012652"/>
    </source>
</evidence>
<evidence type="ECO:0000256" key="1">
    <source>
        <dbReference type="ARBA" id="ARBA00001445"/>
    </source>
</evidence>
<evidence type="ECO:0000259" key="6">
    <source>
        <dbReference type="Pfam" id="PF17389"/>
    </source>
</evidence>
<dbReference type="InterPro" id="IPR008928">
    <property type="entry name" value="6-hairpin_glycosidase_sf"/>
</dbReference>
<evidence type="ECO:0000313" key="8">
    <source>
        <dbReference type="EMBL" id="GAA4800660.1"/>
    </source>
</evidence>
<feature type="domain" description="Bacterial alpha-L-rhamnosidase N-terminal" evidence="5">
    <location>
        <begin position="157"/>
        <end position="331"/>
    </location>
</feature>
<dbReference type="Pfam" id="PF05592">
    <property type="entry name" value="Bac_rhamnosid"/>
    <property type="match status" value="1"/>
</dbReference>
<dbReference type="InterPro" id="IPR013737">
    <property type="entry name" value="Bac_rhamnosid_N"/>
</dbReference>
<evidence type="ECO:0000256" key="3">
    <source>
        <dbReference type="ARBA" id="ARBA00022801"/>
    </source>
</evidence>
<accession>A0ABP9BUJ5</accession>